<dbReference type="GO" id="GO:0005524">
    <property type="term" value="F:ATP binding"/>
    <property type="evidence" value="ECO:0007669"/>
    <property type="project" value="UniProtKB-KW"/>
</dbReference>
<keyword evidence="2" id="KW-0547">Nucleotide-binding</keyword>
<dbReference type="Gene3D" id="3.40.50.300">
    <property type="entry name" value="P-loop containing nucleotide triphosphate hydrolases"/>
    <property type="match status" value="1"/>
</dbReference>
<evidence type="ECO:0000256" key="1">
    <source>
        <dbReference type="ARBA" id="ARBA00022448"/>
    </source>
</evidence>
<name>A0ABY7BUE0_9HYPH</name>
<dbReference type="PANTHER" id="PTHR45772:SF7">
    <property type="entry name" value="AMINO ACID ABC TRANSPORTER ATP-BINDING PROTEIN"/>
    <property type="match status" value="1"/>
</dbReference>
<evidence type="ECO:0000313" key="6">
    <source>
        <dbReference type="Proteomes" id="UP001164020"/>
    </source>
</evidence>
<evidence type="ECO:0000256" key="2">
    <source>
        <dbReference type="ARBA" id="ARBA00022741"/>
    </source>
</evidence>
<gene>
    <name evidence="5" type="ORF">OH818_14585</name>
</gene>
<evidence type="ECO:0000256" key="3">
    <source>
        <dbReference type="ARBA" id="ARBA00022840"/>
    </source>
</evidence>
<feature type="domain" description="ABC transporter" evidence="4">
    <location>
        <begin position="8"/>
        <end position="249"/>
    </location>
</feature>
<keyword evidence="6" id="KW-1185">Reference proteome</keyword>
<dbReference type="PANTHER" id="PTHR45772">
    <property type="entry name" value="CONSERVED COMPONENT OF ABC TRANSPORTER FOR NATURAL AMINO ACIDS-RELATED"/>
    <property type="match status" value="1"/>
</dbReference>
<dbReference type="EMBL" id="CP114029">
    <property type="protein sequence ID" value="WAP66893.1"/>
    <property type="molecule type" value="Genomic_DNA"/>
</dbReference>
<dbReference type="SUPFAM" id="SSF52540">
    <property type="entry name" value="P-loop containing nucleoside triphosphate hydrolases"/>
    <property type="match status" value="1"/>
</dbReference>
<accession>A0ABY7BUE0</accession>
<dbReference type="InterPro" id="IPR003593">
    <property type="entry name" value="AAA+_ATPase"/>
</dbReference>
<dbReference type="SMART" id="SM00382">
    <property type="entry name" value="AAA"/>
    <property type="match status" value="1"/>
</dbReference>
<sequence>MNASPYLLEARDLQIRFGGVVAADGVDLAITEGRNLAIIGPNGAGKTTFLNICTGWIKPSRGRVAFRGRDITRMAPRKICRIGIARAFQHPQLFTEHTAIENMLIAASARSGRQNPFIDMHNLPERGEMMHLLDMVGCADVADRMVVELSEGQRKLIDIAIALAMKPALLLMDEPTSGVASAEKFQIMDILVKTLAEAKVTAVFVEHDMGIVENYADEVAVWSGGKVQFKGTPQEVLQHPEVIRDVIGGEVA</sequence>
<dbReference type="InterPro" id="IPR003439">
    <property type="entry name" value="ABC_transporter-like_ATP-bd"/>
</dbReference>
<protein>
    <submittedName>
        <fullName evidence="5">ABC transporter ATP-binding protein</fullName>
    </submittedName>
</protein>
<dbReference type="Proteomes" id="UP001164020">
    <property type="component" value="Chromosome"/>
</dbReference>
<proteinExistence type="predicted"/>
<dbReference type="Pfam" id="PF00005">
    <property type="entry name" value="ABC_tran"/>
    <property type="match status" value="1"/>
</dbReference>
<keyword evidence="1" id="KW-0813">Transport</keyword>
<organism evidence="5 6">
    <name type="scientific">Jiella pelagia</name>
    <dbReference type="NCBI Taxonomy" id="2986949"/>
    <lineage>
        <taxon>Bacteria</taxon>
        <taxon>Pseudomonadati</taxon>
        <taxon>Pseudomonadota</taxon>
        <taxon>Alphaproteobacteria</taxon>
        <taxon>Hyphomicrobiales</taxon>
        <taxon>Aurantimonadaceae</taxon>
        <taxon>Jiella</taxon>
    </lineage>
</organism>
<evidence type="ECO:0000259" key="4">
    <source>
        <dbReference type="PROSITE" id="PS50893"/>
    </source>
</evidence>
<reference evidence="5" key="1">
    <citation type="submission" date="2022-12" db="EMBL/GenBank/DDBJ databases">
        <title>Jiella pelagia sp. nov., isolated from phosphonate enriched culture of Northwest Pacific surface seawater.</title>
        <authorList>
            <person name="Shin D.Y."/>
            <person name="Hwang C.Y."/>
        </authorList>
    </citation>
    <scope>NUCLEOTIDE SEQUENCE</scope>
    <source>
        <strain evidence="5">HL-NP1</strain>
    </source>
</reference>
<dbReference type="PROSITE" id="PS50893">
    <property type="entry name" value="ABC_TRANSPORTER_2"/>
    <property type="match status" value="1"/>
</dbReference>
<keyword evidence="3 5" id="KW-0067">ATP-binding</keyword>
<dbReference type="InterPro" id="IPR027417">
    <property type="entry name" value="P-loop_NTPase"/>
</dbReference>
<evidence type="ECO:0000313" key="5">
    <source>
        <dbReference type="EMBL" id="WAP66893.1"/>
    </source>
</evidence>
<dbReference type="InterPro" id="IPR051120">
    <property type="entry name" value="ABC_AA/LPS_Transport"/>
</dbReference>
<dbReference type="CDD" id="cd03219">
    <property type="entry name" value="ABC_Mj1267_LivG_branched"/>
    <property type="match status" value="1"/>
</dbReference>
<dbReference type="RefSeq" id="WP_268879335.1">
    <property type="nucleotide sequence ID" value="NZ_CP114029.1"/>
</dbReference>